<name>A0AAE0DCL5_COLKA</name>
<evidence type="ECO:0000313" key="1">
    <source>
        <dbReference type="EMBL" id="KAK2776827.1"/>
    </source>
</evidence>
<evidence type="ECO:0000313" key="2">
    <source>
        <dbReference type="Proteomes" id="UP001281614"/>
    </source>
</evidence>
<sequence length="149" mass="15400">MHYPAVASTIPLNNLAAFCYCMAGNPECQCGAVVMAVIVAVSVFAGDPVSNLGARSVHPGALALPLTHLPAPSCHHVTHPPPSLSCPSSLVERVLGFEGSRSPMSCHRQSRIGSQASGSILISPAYAAGARNLKGSPSLNPTWTTTFHS</sequence>
<keyword evidence="2" id="KW-1185">Reference proteome</keyword>
<accession>A0AAE0DCL5</accession>
<organism evidence="1 2">
    <name type="scientific">Colletotrichum kahawae</name>
    <name type="common">Coffee berry disease fungus</name>
    <dbReference type="NCBI Taxonomy" id="34407"/>
    <lineage>
        <taxon>Eukaryota</taxon>
        <taxon>Fungi</taxon>
        <taxon>Dikarya</taxon>
        <taxon>Ascomycota</taxon>
        <taxon>Pezizomycotina</taxon>
        <taxon>Sordariomycetes</taxon>
        <taxon>Hypocreomycetidae</taxon>
        <taxon>Glomerellales</taxon>
        <taxon>Glomerellaceae</taxon>
        <taxon>Colletotrichum</taxon>
        <taxon>Colletotrichum gloeosporioides species complex</taxon>
    </lineage>
</organism>
<gene>
    <name evidence="1" type="ORF">CKAH01_03319</name>
</gene>
<dbReference type="Proteomes" id="UP001281614">
    <property type="component" value="Unassembled WGS sequence"/>
</dbReference>
<proteinExistence type="predicted"/>
<dbReference type="EMBL" id="VYYT01000024">
    <property type="protein sequence ID" value="KAK2776827.1"/>
    <property type="molecule type" value="Genomic_DNA"/>
</dbReference>
<dbReference type="AlphaFoldDB" id="A0AAE0DCL5"/>
<protein>
    <submittedName>
        <fullName evidence="1">Uncharacterized protein</fullName>
    </submittedName>
</protein>
<reference evidence="1" key="1">
    <citation type="submission" date="2023-02" db="EMBL/GenBank/DDBJ databases">
        <title>Colletotrichum kahawae CIFC_Que2 genome sequencing and assembly.</title>
        <authorList>
            <person name="Baroncelli R."/>
        </authorList>
    </citation>
    <scope>NUCLEOTIDE SEQUENCE</scope>
    <source>
        <strain evidence="1">CIFC_Que2</strain>
    </source>
</reference>
<comment type="caution">
    <text evidence="1">The sequence shown here is derived from an EMBL/GenBank/DDBJ whole genome shotgun (WGS) entry which is preliminary data.</text>
</comment>